<dbReference type="GO" id="GO:0003735">
    <property type="term" value="F:structural constituent of ribosome"/>
    <property type="evidence" value="ECO:0007669"/>
    <property type="project" value="InterPro"/>
</dbReference>
<evidence type="ECO:0000256" key="4">
    <source>
        <dbReference type="ARBA" id="ARBA00022980"/>
    </source>
</evidence>
<keyword evidence="4 6" id="KW-0689">Ribosomal protein</keyword>
<dbReference type="FunFam" id="3.30.420.80:FF:000010">
    <property type="entry name" value="30S ribosomal protein S11"/>
    <property type="match status" value="1"/>
</dbReference>
<dbReference type="KEGG" id="caqa:MICH65_0330"/>
<dbReference type="SUPFAM" id="SSF53137">
    <property type="entry name" value="Translational machinery components"/>
    <property type="match status" value="1"/>
</dbReference>
<dbReference type="GO" id="GO:1990904">
    <property type="term" value="C:ribonucleoprotein complex"/>
    <property type="evidence" value="ECO:0007669"/>
    <property type="project" value="UniProtKB-KW"/>
</dbReference>
<dbReference type="Pfam" id="PF00411">
    <property type="entry name" value="Ribosomal_S11"/>
    <property type="match status" value="1"/>
</dbReference>
<dbReference type="AlphaFoldDB" id="A0A857NCU7"/>
<dbReference type="NCBIfam" id="NF003698">
    <property type="entry name" value="PRK05309.1"/>
    <property type="match status" value="1"/>
</dbReference>
<reference evidence="9" key="1">
    <citation type="journal article" date="2020" name="Microorganisms">
        <title>Complete Genome of a Member of a New Bacterial Lineage in the Microgenomates Group Reveals an Unusual Nucleotide Composition Disparity Between Two Strands of DNA and Limited Metabolic Potential.</title>
        <authorList>
            <person name="Kadnikov V.V."/>
            <person name="Mardanov A.V."/>
            <person name="Beletsky A.V."/>
            <person name="Karnachuk O.V."/>
            <person name="Ravin N.V."/>
        </authorList>
    </citation>
    <scope>NUCLEOTIDE SEQUENCE [LARGE SCALE GENOMIC DNA]</scope>
</reference>
<keyword evidence="9" id="KW-1185">Reference proteome</keyword>
<evidence type="ECO:0000256" key="1">
    <source>
        <dbReference type="ARBA" id="ARBA00006194"/>
    </source>
</evidence>
<comment type="function">
    <text evidence="6">Located on the platform of the 30S subunit, it bridges several disparate RNA helices of the 16S rRNA. Forms part of the Shine-Dalgarno cleft in the 70S ribosome.</text>
</comment>
<evidence type="ECO:0000256" key="5">
    <source>
        <dbReference type="ARBA" id="ARBA00023274"/>
    </source>
</evidence>
<protein>
    <recommendedName>
        <fullName evidence="6">Small ribosomal subunit protein uS11</fullName>
    </recommendedName>
</protein>
<organism evidence="8 9">
    <name type="scientific">Candidatus Chazhemtobacterium aquaticus</name>
    <dbReference type="NCBI Taxonomy" id="2715735"/>
    <lineage>
        <taxon>Bacteria</taxon>
        <taxon>Candidatus Chazhemtobacteraceae</taxon>
        <taxon>Candidatus Chazhemtobacterium</taxon>
    </lineage>
</organism>
<evidence type="ECO:0000256" key="3">
    <source>
        <dbReference type="ARBA" id="ARBA00022884"/>
    </source>
</evidence>
<dbReference type="HAMAP" id="MF_01310">
    <property type="entry name" value="Ribosomal_uS11"/>
    <property type="match status" value="1"/>
</dbReference>
<dbReference type="EMBL" id="CP047901">
    <property type="protein sequence ID" value="QHO63311.1"/>
    <property type="molecule type" value="Genomic_DNA"/>
</dbReference>
<evidence type="ECO:0000313" key="9">
    <source>
        <dbReference type="Proteomes" id="UP000463983"/>
    </source>
</evidence>
<feature type="compositionally biased region" description="Low complexity" evidence="7">
    <location>
        <begin position="1"/>
        <end position="25"/>
    </location>
</feature>
<evidence type="ECO:0000256" key="7">
    <source>
        <dbReference type="SAM" id="MobiDB-lite"/>
    </source>
</evidence>
<dbReference type="InterPro" id="IPR019981">
    <property type="entry name" value="Ribosomal_uS11_bac-type"/>
</dbReference>
<dbReference type="PANTHER" id="PTHR11759">
    <property type="entry name" value="40S RIBOSOMAL PROTEIN S14/30S RIBOSOMAL PROTEIN S11"/>
    <property type="match status" value="1"/>
</dbReference>
<comment type="similarity">
    <text evidence="1 6">Belongs to the universal ribosomal protein uS11 family.</text>
</comment>
<evidence type="ECO:0000256" key="2">
    <source>
        <dbReference type="ARBA" id="ARBA00022730"/>
    </source>
</evidence>
<dbReference type="PIRSF" id="PIRSF002131">
    <property type="entry name" value="Ribosomal_S11"/>
    <property type="match status" value="1"/>
</dbReference>
<dbReference type="InterPro" id="IPR001971">
    <property type="entry name" value="Ribosomal_uS11"/>
</dbReference>
<keyword evidence="3 6" id="KW-0694">RNA-binding</keyword>
<name>A0A857NCU7_9BACT</name>
<gene>
    <name evidence="6" type="primary">rpsK</name>
    <name evidence="8" type="ORF">MICH65_0330</name>
</gene>
<feature type="region of interest" description="Disordered" evidence="7">
    <location>
        <begin position="1"/>
        <end position="28"/>
    </location>
</feature>
<evidence type="ECO:0000313" key="8">
    <source>
        <dbReference type="EMBL" id="QHO63311.1"/>
    </source>
</evidence>
<evidence type="ECO:0000256" key="6">
    <source>
        <dbReference type="HAMAP-Rule" id="MF_01310"/>
    </source>
</evidence>
<dbReference type="GO" id="GO:0006412">
    <property type="term" value="P:translation"/>
    <property type="evidence" value="ECO:0007669"/>
    <property type="project" value="UniProtKB-UniRule"/>
</dbReference>
<keyword evidence="2 6" id="KW-0699">rRNA-binding</keyword>
<dbReference type="Gene3D" id="3.30.420.80">
    <property type="entry name" value="Ribosomal protein S11"/>
    <property type="match status" value="1"/>
</dbReference>
<accession>A0A857NCU7</accession>
<dbReference type="GO" id="GO:0019843">
    <property type="term" value="F:rRNA binding"/>
    <property type="evidence" value="ECO:0007669"/>
    <property type="project" value="UniProtKB-UniRule"/>
</dbReference>
<proteinExistence type="inferred from homology"/>
<dbReference type="Proteomes" id="UP000463983">
    <property type="component" value="Chromosome"/>
</dbReference>
<sequence length="140" mass="15206">MPKANQKTTKTKNTTKPTGSKSTPQLTTSGRMYIKATFNNTLVTFTDDRGNVISWTNTGSVGFKGTRKSTPYAATTTIEEAIKKAKEKGINSIQVYVKGPGPGRDAVLRVLRNSGLDINMIADVTPIPHNGCRPKKPRRA</sequence>
<dbReference type="RefSeq" id="WP_161931698.1">
    <property type="nucleotide sequence ID" value="NZ_CP047901.1"/>
</dbReference>
<keyword evidence="5 6" id="KW-0687">Ribonucleoprotein</keyword>
<dbReference type="NCBIfam" id="TIGR03632">
    <property type="entry name" value="uS11_bact"/>
    <property type="match status" value="1"/>
</dbReference>
<dbReference type="GO" id="GO:0005840">
    <property type="term" value="C:ribosome"/>
    <property type="evidence" value="ECO:0007669"/>
    <property type="project" value="UniProtKB-KW"/>
</dbReference>
<comment type="subunit">
    <text evidence="6">Part of the 30S ribosomal subunit. Interacts with proteins S7 and S18. Binds to IF-3.</text>
</comment>
<dbReference type="InterPro" id="IPR036967">
    <property type="entry name" value="Ribosomal_uS11_sf"/>
</dbReference>